<dbReference type="GO" id="GO:0016787">
    <property type="term" value="F:hydrolase activity"/>
    <property type="evidence" value="ECO:0007669"/>
    <property type="project" value="UniProtKB-KW"/>
</dbReference>
<feature type="domain" description="DNA2/NAM7 helicase helicase" evidence="7">
    <location>
        <begin position="309"/>
        <end position="498"/>
    </location>
</feature>
<dbReference type="AlphaFoldDB" id="A0A318TRC2"/>
<feature type="coiled-coil region" evidence="6">
    <location>
        <begin position="773"/>
        <end position="881"/>
    </location>
</feature>
<keyword evidence="4 9" id="KW-0347">Helicase</keyword>
<feature type="domain" description="DNA2/NAM7 helicase-like C-terminal" evidence="8">
    <location>
        <begin position="1008"/>
        <end position="1223"/>
    </location>
</feature>
<dbReference type="GO" id="GO:0005524">
    <property type="term" value="F:ATP binding"/>
    <property type="evidence" value="ECO:0007669"/>
    <property type="project" value="UniProtKB-KW"/>
</dbReference>
<evidence type="ECO:0000313" key="10">
    <source>
        <dbReference type="Proteomes" id="UP000247416"/>
    </source>
</evidence>
<evidence type="ECO:0000259" key="7">
    <source>
        <dbReference type="Pfam" id="PF13086"/>
    </source>
</evidence>
<evidence type="ECO:0000313" key="9">
    <source>
        <dbReference type="EMBL" id="PYF07392.1"/>
    </source>
</evidence>
<dbReference type="Pfam" id="PF13086">
    <property type="entry name" value="AAA_11"/>
    <property type="match status" value="2"/>
</dbReference>
<evidence type="ECO:0000259" key="8">
    <source>
        <dbReference type="Pfam" id="PF13087"/>
    </source>
</evidence>
<dbReference type="Gene3D" id="3.40.50.300">
    <property type="entry name" value="P-loop containing nucleotide triphosphate hydrolases"/>
    <property type="match status" value="3"/>
</dbReference>
<dbReference type="PANTHER" id="PTHR43788:SF8">
    <property type="entry name" value="DNA-BINDING PROTEIN SMUBP-2"/>
    <property type="match status" value="1"/>
</dbReference>
<dbReference type="InterPro" id="IPR047187">
    <property type="entry name" value="SF1_C_Upf1"/>
</dbReference>
<dbReference type="SUPFAM" id="SSF52540">
    <property type="entry name" value="P-loop containing nucleoside triphosphate hydrolases"/>
    <property type="match status" value="1"/>
</dbReference>
<comment type="similarity">
    <text evidence="1">Belongs to the DNA2/NAM7 helicase family.</text>
</comment>
<dbReference type="RefSeq" id="WP_107933466.1">
    <property type="nucleotide sequence ID" value="NZ_CP085009.1"/>
</dbReference>
<accession>A0A318TRC2</accession>
<keyword evidence="2" id="KW-0547">Nucleotide-binding</keyword>
<evidence type="ECO:0000256" key="3">
    <source>
        <dbReference type="ARBA" id="ARBA00022801"/>
    </source>
</evidence>
<dbReference type="EMBL" id="QJTJ01000005">
    <property type="protein sequence ID" value="PYF07392.1"/>
    <property type="molecule type" value="Genomic_DNA"/>
</dbReference>
<comment type="caution">
    <text evidence="9">The sequence shown here is derived from an EMBL/GenBank/DDBJ whole genome shotgun (WGS) entry which is preliminary data.</text>
</comment>
<gene>
    <name evidence="9" type="ORF">BJ095_105182</name>
</gene>
<evidence type="ECO:0000256" key="2">
    <source>
        <dbReference type="ARBA" id="ARBA00022741"/>
    </source>
</evidence>
<evidence type="ECO:0000256" key="4">
    <source>
        <dbReference type="ARBA" id="ARBA00022806"/>
    </source>
</evidence>
<proteinExistence type="inferred from homology"/>
<protein>
    <submittedName>
        <fullName evidence="9">Superfamily I DNA and/or RNA helicase</fullName>
    </submittedName>
</protein>
<organism evidence="9 10">
    <name type="scientific">Ureibacillus chungkukjangi</name>
    <dbReference type="NCBI Taxonomy" id="1202712"/>
    <lineage>
        <taxon>Bacteria</taxon>
        <taxon>Bacillati</taxon>
        <taxon>Bacillota</taxon>
        <taxon>Bacilli</taxon>
        <taxon>Bacillales</taxon>
        <taxon>Caryophanaceae</taxon>
        <taxon>Ureibacillus</taxon>
    </lineage>
</organism>
<sequence>MVQKMETIETVKCFIVLTNTARDAIKQHFQDEHSFFKLQNPFDIYIEKQSVEETSLSLTLYFDNQRNEKLKKKFDERVVIMDCAFDLKNGLVAKSFRTRGKNTPVATNRRQRMKIRLVPSRINGHTYPKEFISTIAELPVAKERFDFINKRISSWEGYLKVQYKNASIDDIDATFSSIQYSSDYSKVTLRCNGIEEKEWKQLKGLSAYVKGFQREIGEVVKAHKQDRTVEIELNPKVAKLARSNDFDFATEHITFSNASTKSQLNRLLKGFERLKEGLAANPNLENILFEDTPKISERKTDVEIEFHNNLNEYQRAAVAGAISAEDLYVIQGPPGTGKTTVISEICYQNAKAGLKTLIASQSNLAVDNALSRLLNNKDIRILRYGRTESIEEEGKKFIEENVSEYWKKQTYEAITKEIEGHKSKEQQLKDGISNAETDIADLKEIEIKLLEEIKLKEAAKEKLAVISEEITQLKKQIIPLKKEREKTEETLEKLIESRTKISTRINEMKESLKAIGSASTIDEQVQKAKSNIQKSNRMLEYTQVKSELEKIEAHLEEARKQSKSFEDRSSSMDSTIQEVQALKKVQDVESFIEKHEIRRGYVLNRLFSDMEKIHEQLLGYKSLNEISSRLEKAIDFSQTTLAIHVQMPELPTTHHYSLQEIDEFLTKLSRAFAQKKINKDNGVRSIQGLFLRKLAINQIALRYRALIDESLLVFNKIKEDIVDQMMQQGGIDEGSMLSLKTKEENLLARKSQYKAQLQAFDFTKQELESIPSAAEIQTVREVLEKEIIELEQNKEKIDGLKTQLSKKQEELQSVQEQITNGEAVLKEYIAQLKEYNAKGIQLEKESELLEKITKQNPELELEKTKEKSEETKQQVQKLHKKIEMLPVAQNMQLQWKALLEQATEHDLDEIRKLYVKHANVIGTTCVASANKEFMENYPIFDVVIIDEVSKATPPELLLPMLKGKKVVLVGDHHQLPPLIGDDTFEETLETVIKESDTFEEKRELEKLLEESLFERLYKNLPASNKKMLAIQYRMHENIMKTISPFYEYENDSLQCGLPDSDALRDHKLQSSFINRNEHLLWVDIPNKQEFFEERMKGGSSLLNESEINVIRNMLLDLNEATAKAKAEGLILQDELKSVGVISFYAAQVKRINRLIEQELSLPHLHIRTGSVDKFQGMEMDVILVSMVRNNDNKHGDIGFAKDYRRLNVALSRARELLVLIGSTEMFVNRPKKEETRKMYKTLLNTVKSQEGYRNTIESFIS</sequence>
<reference evidence="9 10" key="1">
    <citation type="submission" date="2018-06" db="EMBL/GenBank/DDBJ databases">
        <title>Genomic Encyclopedia of Archaeal and Bacterial Type Strains, Phase II (KMG-II): from individual species to whole genera.</title>
        <authorList>
            <person name="Goeker M."/>
        </authorList>
    </citation>
    <scope>NUCLEOTIDE SEQUENCE [LARGE SCALE GENOMIC DNA]</scope>
    <source>
        <strain evidence="9 10">KACC 16626</strain>
    </source>
</reference>
<dbReference type="Pfam" id="PF13087">
    <property type="entry name" value="AAA_12"/>
    <property type="match status" value="1"/>
</dbReference>
<feature type="domain" description="DNA2/NAM7 helicase helicase" evidence="7">
    <location>
        <begin position="792"/>
        <end position="979"/>
    </location>
</feature>
<dbReference type="CDD" id="cd18808">
    <property type="entry name" value="SF1_C_Upf1"/>
    <property type="match status" value="1"/>
</dbReference>
<dbReference type="InterPro" id="IPR027417">
    <property type="entry name" value="P-loop_NTPase"/>
</dbReference>
<keyword evidence="10" id="KW-1185">Reference proteome</keyword>
<dbReference type="InterPro" id="IPR050534">
    <property type="entry name" value="Coronavir_polyprotein_1ab"/>
</dbReference>
<keyword evidence="5" id="KW-0067">ATP-binding</keyword>
<feature type="coiled-coil region" evidence="6">
    <location>
        <begin position="425"/>
        <end position="490"/>
    </location>
</feature>
<evidence type="ECO:0000256" key="6">
    <source>
        <dbReference type="SAM" id="Coils"/>
    </source>
</evidence>
<dbReference type="PANTHER" id="PTHR43788">
    <property type="entry name" value="DNA2/NAM7 HELICASE FAMILY MEMBER"/>
    <property type="match status" value="1"/>
</dbReference>
<keyword evidence="6" id="KW-0175">Coiled coil</keyword>
<evidence type="ECO:0000256" key="1">
    <source>
        <dbReference type="ARBA" id="ARBA00007913"/>
    </source>
</evidence>
<name>A0A318TRC2_9BACL</name>
<dbReference type="OrthoDB" id="9757917at2"/>
<keyword evidence="3" id="KW-0378">Hydrolase</keyword>
<dbReference type="InterPro" id="IPR041679">
    <property type="entry name" value="DNA2/NAM7-like_C"/>
</dbReference>
<dbReference type="GO" id="GO:0043139">
    <property type="term" value="F:5'-3' DNA helicase activity"/>
    <property type="evidence" value="ECO:0007669"/>
    <property type="project" value="TreeGrafter"/>
</dbReference>
<dbReference type="Proteomes" id="UP000247416">
    <property type="component" value="Unassembled WGS sequence"/>
</dbReference>
<feature type="coiled-coil region" evidence="6">
    <location>
        <begin position="541"/>
        <end position="568"/>
    </location>
</feature>
<dbReference type="InterPro" id="IPR041677">
    <property type="entry name" value="DNA2/NAM7_AAA_11"/>
</dbReference>
<evidence type="ECO:0000256" key="5">
    <source>
        <dbReference type="ARBA" id="ARBA00022840"/>
    </source>
</evidence>